<name>A0A5J6MP58_9PROT</name>
<dbReference type="SUPFAM" id="SSF55447">
    <property type="entry name" value="CO dehydrogenase flavoprotein C-terminal domain-like"/>
    <property type="match status" value="1"/>
</dbReference>
<evidence type="ECO:0000313" key="5">
    <source>
        <dbReference type="EMBL" id="QEX16576.1"/>
    </source>
</evidence>
<dbReference type="Gene3D" id="3.30.465.10">
    <property type="match status" value="1"/>
</dbReference>
<keyword evidence="3" id="KW-0560">Oxidoreductase</keyword>
<dbReference type="InterPro" id="IPR051312">
    <property type="entry name" value="Diverse_Substr_Oxidored"/>
</dbReference>
<dbReference type="PROSITE" id="PS51387">
    <property type="entry name" value="FAD_PCMH"/>
    <property type="match status" value="1"/>
</dbReference>
<evidence type="ECO:0000256" key="2">
    <source>
        <dbReference type="ARBA" id="ARBA00022827"/>
    </source>
</evidence>
<evidence type="ECO:0000256" key="3">
    <source>
        <dbReference type="ARBA" id="ARBA00023002"/>
    </source>
</evidence>
<gene>
    <name evidence="5" type="ORF">FRZ44_18710</name>
</gene>
<dbReference type="InterPro" id="IPR016167">
    <property type="entry name" value="FAD-bd_PCMH_sub1"/>
</dbReference>
<keyword evidence="2" id="KW-0274">FAD</keyword>
<dbReference type="PANTHER" id="PTHR42659">
    <property type="entry name" value="XANTHINE DEHYDROGENASE SUBUNIT C-RELATED"/>
    <property type="match status" value="1"/>
</dbReference>
<dbReference type="GO" id="GO:0071949">
    <property type="term" value="F:FAD binding"/>
    <property type="evidence" value="ECO:0007669"/>
    <property type="project" value="InterPro"/>
</dbReference>
<dbReference type="RefSeq" id="WP_225308621.1">
    <property type="nucleotide sequence ID" value="NZ_CP042906.1"/>
</dbReference>
<evidence type="ECO:0000313" key="6">
    <source>
        <dbReference type="Proteomes" id="UP000326202"/>
    </source>
</evidence>
<dbReference type="PANTHER" id="PTHR42659:SF2">
    <property type="entry name" value="XANTHINE DEHYDROGENASE SUBUNIT C-RELATED"/>
    <property type="match status" value="1"/>
</dbReference>
<keyword evidence="1" id="KW-0285">Flavoprotein</keyword>
<dbReference type="Pfam" id="PF03450">
    <property type="entry name" value="CO_deh_flav_C"/>
    <property type="match status" value="1"/>
</dbReference>
<accession>A0A5J6MP58</accession>
<evidence type="ECO:0000256" key="1">
    <source>
        <dbReference type="ARBA" id="ARBA00022630"/>
    </source>
</evidence>
<dbReference type="Gene3D" id="3.30.43.10">
    <property type="entry name" value="Uridine Diphospho-n-acetylenolpyruvylglucosamine Reductase, domain 2"/>
    <property type="match status" value="1"/>
</dbReference>
<evidence type="ECO:0000259" key="4">
    <source>
        <dbReference type="PROSITE" id="PS51387"/>
    </source>
</evidence>
<dbReference type="SMART" id="SM01092">
    <property type="entry name" value="CO_deh_flav_C"/>
    <property type="match status" value="1"/>
</dbReference>
<reference evidence="5 6" key="1">
    <citation type="submission" date="2019-08" db="EMBL/GenBank/DDBJ databases">
        <title>Hyperibacter terrae gen. nov., sp. nov. and Hyperibacter viscosus sp. nov., two new members in the family Rhodospirillaceae isolated from the rhizosphere of Hypericum perforatum.</title>
        <authorList>
            <person name="Noviana Z."/>
        </authorList>
    </citation>
    <scope>NUCLEOTIDE SEQUENCE [LARGE SCALE GENOMIC DNA]</scope>
    <source>
        <strain evidence="5 6">R5913</strain>
    </source>
</reference>
<dbReference type="InterPro" id="IPR005107">
    <property type="entry name" value="CO_DH_flav_C"/>
</dbReference>
<dbReference type="InterPro" id="IPR016169">
    <property type="entry name" value="FAD-bd_PCMH_sub2"/>
</dbReference>
<dbReference type="KEGG" id="htq:FRZ44_18710"/>
<sequence length="285" mass="29297">MSAPLLHMPDSLKEAARLLAADPEAKCLAGGATLVAMMNAGLVQPSALVSLRKIEGLAGIERRADGSVRIGAMTRHRITANSSELAAGQTVVKQAASVIANPPVRNMGTMGGSIAFADPGADYPPALVAADAEIELLGGGGTRRLKAAEFFTDWYQTALEPGELVAAIHLPAGDARAIGHYDKLARVEGDYATASVAVVLTLAGGICTGIAIAVGACGPKPVRLAEAERKLIGSELDDASLAAAGVLLADAADPVDDVRASADYRRLVIPRLVRRAVRAARALAR</sequence>
<feature type="domain" description="FAD-binding PCMH-type" evidence="4">
    <location>
        <begin position="1"/>
        <end position="175"/>
    </location>
</feature>
<dbReference type="InterPro" id="IPR016166">
    <property type="entry name" value="FAD-bd_PCMH"/>
</dbReference>
<dbReference type="GO" id="GO:0016491">
    <property type="term" value="F:oxidoreductase activity"/>
    <property type="evidence" value="ECO:0007669"/>
    <property type="project" value="UniProtKB-KW"/>
</dbReference>
<dbReference type="Gene3D" id="3.30.390.50">
    <property type="entry name" value="CO dehydrogenase flavoprotein, C-terminal domain"/>
    <property type="match status" value="1"/>
</dbReference>
<dbReference type="Proteomes" id="UP000326202">
    <property type="component" value="Chromosome"/>
</dbReference>
<dbReference type="Pfam" id="PF00941">
    <property type="entry name" value="FAD_binding_5"/>
    <property type="match status" value="1"/>
</dbReference>
<proteinExistence type="predicted"/>
<organism evidence="5 6">
    <name type="scientific">Hypericibacter terrae</name>
    <dbReference type="NCBI Taxonomy" id="2602015"/>
    <lineage>
        <taxon>Bacteria</taxon>
        <taxon>Pseudomonadati</taxon>
        <taxon>Pseudomonadota</taxon>
        <taxon>Alphaproteobacteria</taxon>
        <taxon>Rhodospirillales</taxon>
        <taxon>Dongiaceae</taxon>
        <taxon>Hypericibacter</taxon>
    </lineage>
</organism>
<dbReference type="AlphaFoldDB" id="A0A5J6MP58"/>
<protein>
    <recommendedName>
        <fullName evidence="4">FAD-binding PCMH-type domain-containing protein</fullName>
    </recommendedName>
</protein>
<dbReference type="EMBL" id="CP042906">
    <property type="protein sequence ID" value="QEX16576.1"/>
    <property type="molecule type" value="Genomic_DNA"/>
</dbReference>
<dbReference type="SUPFAM" id="SSF56176">
    <property type="entry name" value="FAD-binding/transporter-associated domain-like"/>
    <property type="match status" value="1"/>
</dbReference>
<dbReference type="InterPro" id="IPR036318">
    <property type="entry name" value="FAD-bd_PCMH-like_sf"/>
</dbReference>
<dbReference type="InterPro" id="IPR002346">
    <property type="entry name" value="Mopterin_DH_FAD-bd"/>
</dbReference>
<dbReference type="InterPro" id="IPR036683">
    <property type="entry name" value="CO_DH_flav_C_dom_sf"/>
</dbReference>
<keyword evidence="6" id="KW-1185">Reference proteome</keyword>